<protein>
    <submittedName>
        <fullName evidence="1">Uncharacterized protein</fullName>
    </submittedName>
</protein>
<evidence type="ECO:0000313" key="1">
    <source>
        <dbReference type="EMBL" id="ORE09052.1"/>
    </source>
</evidence>
<reference evidence="1" key="1">
    <citation type="journal article" date="2016" name="Proc. Natl. Acad. Sci. U.S.A.">
        <title>Lipid metabolic changes in an early divergent fungus govern the establishment of a mutualistic symbiosis with endobacteria.</title>
        <authorList>
            <person name="Lastovetsky O.A."/>
            <person name="Gaspar M.L."/>
            <person name="Mondo S.J."/>
            <person name="LaButti K.M."/>
            <person name="Sandor L."/>
            <person name="Grigoriev I.V."/>
            <person name="Henry S.A."/>
            <person name="Pawlowska T.E."/>
        </authorList>
    </citation>
    <scope>NUCLEOTIDE SEQUENCE [LARGE SCALE GENOMIC DNA]</scope>
    <source>
        <strain evidence="1">ATCC 52814</strain>
    </source>
</reference>
<accession>A0A1X0RAN6</accession>
<proteinExistence type="predicted"/>
<dbReference type="AlphaFoldDB" id="A0A1X0RAN6"/>
<name>A0A1X0RAN6_RHIZD</name>
<dbReference type="EMBL" id="KV921880">
    <property type="protein sequence ID" value="ORE09052.1"/>
    <property type="molecule type" value="Genomic_DNA"/>
</dbReference>
<dbReference type="VEuPathDB" id="FungiDB:BCV72DRAFT_223979"/>
<dbReference type="Proteomes" id="UP000242414">
    <property type="component" value="Unassembled WGS sequence"/>
</dbReference>
<organism evidence="1">
    <name type="scientific">Rhizopus microsporus var. microsporus</name>
    <dbReference type="NCBI Taxonomy" id="86635"/>
    <lineage>
        <taxon>Eukaryota</taxon>
        <taxon>Fungi</taxon>
        <taxon>Fungi incertae sedis</taxon>
        <taxon>Mucoromycota</taxon>
        <taxon>Mucoromycotina</taxon>
        <taxon>Mucoromycetes</taxon>
        <taxon>Mucorales</taxon>
        <taxon>Mucorineae</taxon>
        <taxon>Rhizopodaceae</taxon>
        <taxon>Rhizopus</taxon>
    </lineage>
</organism>
<gene>
    <name evidence="1" type="ORF">BCV72DRAFT_223979</name>
</gene>
<sequence length="56" mass="6259">MKLQASYFIILISLVVMGYSIPTIHSLSESIKQQITAQGEKNRHLLIGNIPNIHQA</sequence>